<protein>
    <recommendedName>
        <fullName evidence="2">Tetratricopeptide repeat protein 38</fullName>
    </recommendedName>
</protein>
<evidence type="ECO:0000256" key="5">
    <source>
        <dbReference type="SAM" id="MobiDB-lite"/>
    </source>
</evidence>
<dbReference type="AlphaFoldDB" id="A0A7I8I7R0"/>
<dbReference type="InterPro" id="IPR033891">
    <property type="entry name" value="TTC38"/>
</dbReference>
<name>A0A7I8I7R0_SPIIN</name>
<dbReference type="EMBL" id="LR743588">
    <property type="protein sequence ID" value="CAA2613851.1"/>
    <property type="molecule type" value="Genomic_DNA"/>
</dbReference>
<evidence type="ECO:0000256" key="2">
    <source>
        <dbReference type="ARBA" id="ARBA00019992"/>
    </source>
</evidence>
<feature type="region of interest" description="Disordered" evidence="5">
    <location>
        <begin position="1"/>
        <end position="27"/>
    </location>
</feature>
<keyword evidence="8" id="KW-1185">Reference proteome</keyword>
<dbReference type="Proteomes" id="UP001189122">
    <property type="component" value="Unassembled WGS sequence"/>
</dbReference>
<sequence length="484" mass="54901">MPQSLIEGHSRGAGREEGGGRWGRDGDCDGGSMGYPVRTSSEACISAINAYYNQVLSYGRNRKVILEAARGDPECVLANVLAAHFASSKMPSATSSYLNSAASRLESATSYEKAVFRAVSCLLSEDRDDEAAVKIHSEVLKEFPRDLVSLKRAQILCFYIGRPDLSFKLVEQALTQNEQVGYIHGMRAFALLELGRMSDAEKSAWRGYALNKDDFWAQHNLCHVLQNDCRFKEAVDFMEACSPSWVDCCSFMYTHNWWHVAVCYLEGHSPLEKVIEIYDHYIWKELERNDADCEEFLGVCNALGLLLRVAIRGQMKCIRDRLKIVASKFMTKSHWHVEWLLDILAIWALACTKEIKKAKDLLDSMKFKVSYLNKKKQHPLQKGILKAFDMLGPNFDAIDYKMIGASDEQLDVFNEVWYIFLLNAGHANKFIFLFVAIAIEAIEKRVRQREGAPFLWQLAYSMAGRSDAYFASSRAKALEIAYFT</sequence>
<dbReference type="InterPro" id="IPR011990">
    <property type="entry name" value="TPR-like_helical_dom_sf"/>
</dbReference>
<evidence type="ECO:0000256" key="1">
    <source>
        <dbReference type="ARBA" id="ARBA00005857"/>
    </source>
</evidence>
<evidence type="ECO:0000313" key="8">
    <source>
        <dbReference type="Proteomes" id="UP001189122"/>
    </source>
</evidence>
<keyword evidence="6" id="KW-0472">Membrane</keyword>
<keyword evidence="6" id="KW-1133">Transmembrane helix</keyword>
<gene>
    <name evidence="7" type="ORF">SI7747_01000256</name>
</gene>
<dbReference type="EMBL" id="CACRZD030000001">
    <property type="protein sequence ID" value="CAA6653666.1"/>
    <property type="molecule type" value="Genomic_DNA"/>
</dbReference>
<evidence type="ECO:0000256" key="3">
    <source>
        <dbReference type="ARBA" id="ARBA00022737"/>
    </source>
</evidence>
<feature type="transmembrane region" description="Helical" evidence="6">
    <location>
        <begin position="416"/>
        <end position="439"/>
    </location>
</feature>
<dbReference type="PANTHER" id="PTHR16263">
    <property type="entry name" value="TETRATRICOPEPTIDE REPEAT PROTEIN 38"/>
    <property type="match status" value="1"/>
</dbReference>
<keyword evidence="6" id="KW-0812">Transmembrane</keyword>
<keyword evidence="4" id="KW-0802">TPR repeat</keyword>
<dbReference type="Gene3D" id="1.25.40.10">
    <property type="entry name" value="Tetratricopeptide repeat domain"/>
    <property type="match status" value="1"/>
</dbReference>
<dbReference type="CDD" id="cd05804">
    <property type="entry name" value="StaR_like"/>
    <property type="match status" value="1"/>
</dbReference>
<dbReference type="SUPFAM" id="SSF48452">
    <property type="entry name" value="TPR-like"/>
    <property type="match status" value="1"/>
</dbReference>
<keyword evidence="3" id="KW-0677">Repeat</keyword>
<accession>A0A7I8I7R0</accession>
<feature type="compositionally biased region" description="Basic and acidic residues" evidence="5">
    <location>
        <begin position="8"/>
        <end position="27"/>
    </location>
</feature>
<comment type="similarity">
    <text evidence="1">Belongs to the TTC38 family.</text>
</comment>
<evidence type="ECO:0000256" key="6">
    <source>
        <dbReference type="SAM" id="Phobius"/>
    </source>
</evidence>
<dbReference type="PANTHER" id="PTHR16263:SF4">
    <property type="entry name" value="TETRATRICOPEPTIDE REPEAT PROTEIN 38"/>
    <property type="match status" value="1"/>
</dbReference>
<reference evidence="7 8" key="1">
    <citation type="submission" date="2019-12" db="EMBL/GenBank/DDBJ databases">
        <authorList>
            <person name="Scholz U."/>
            <person name="Mascher M."/>
            <person name="Fiebig A."/>
        </authorList>
    </citation>
    <scope>NUCLEOTIDE SEQUENCE</scope>
</reference>
<organism evidence="7">
    <name type="scientific">Spirodela intermedia</name>
    <name type="common">Intermediate duckweed</name>
    <dbReference type="NCBI Taxonomy" id="51605"/>
    <lineage>
        <taxon>Eukaryota</taxon>
        <taxon>Viridiplantae</taxon>
        <taxon>Streptophyta</taxon>
        <taxon>Embryophyta</taxon>
        <taxon>Tracheophyta</taxon>
        <taxon>Spermatophyta</taxon>
        <taxon>Magnoliopsida</taxon>
        <taxon>Liliopsida</taxon>
        <taxon>Araceae</taxon>
        <taxon>Lemnoideae</taxon>
        <taxon>Spirodela</taxon>
    </lineage>
</organism>
<evidence type="ECO:0000256" key="4">
    <source>
        <dbReference type="ARBA" id="ARBA00022803"/>
    </source>
</evidence>
<evidence type="ECO:0000313" key="7">
    <source>
        <dbReference type="EMBL" id="CAA2613851.1"/>
    </source>
</evidence>
<proteinExistence type="inferred from homology"/>